<dbReference type="InterPro" id="IPR027417">
    <property type="entry name" value="P-loop_NTPase"/>
</dbReference>
<dbReference type="Gene3D" id="1.10.8.60">
    <property type="match status" value="1"/>
</dbReference>
<dbReference type="PANTHER" id="PTHR32071:SF113">
    <property type="entry name" value="ALGINATE BIOSYNTHESIS TRANSCRIPTIONAL REGULATORY PROTEIN ALGB"/>
    <property type="match status" value="1"/>
</dbReference>
<dbReference type="Gene3D" id="1.10.10.60">
    <property type="entry name" value="Homeodomain-like"/>
    <property type="match status" value="1"/>
</dbReference>
<keyword evidence="4" id="KW-0238">DNA-binding</keyword>
<evidence type="ECO:0000256" key="3">
    <source>
        <dbReference type="ARBA" id="ARBA00023015"/>
    </source>
</evidence>
<dbReference type="InterPro" id="IPR009057">
    <property type="entry name" value="Homeodomain-like_sf"/>
</dbReference>
<evidence type="ECO:0000256" key="1">
    <source>
        <dbReference type="ARBA" id="ARBA00022741"/>
    </source>
</evidence>
<gene>
    <name evidence="9" type="ORF">LCGC14_1504380</name>
</gene>
<evidence type="ECO:0000256" key="4">
    <source>
        <dbReference type="ARBA" id="ARBA00023125"/>
    </source>
</evidence>
<sequence>MKSKKKILVVDDDTALAEMCTELLNSRGYDAEAAYCGKDAYVKAKNNNYSIVITDLVMPDMDGIELLKKIKLLNGQIDVIVMTSYATVSNAVEAMKLGAADYITKPFKRDELALIVDKILQMQSLENEVDRLRFELELKYKFENIIGESHKMKGVYALINSVSDTEANVLIQGDTGTGKELVARAIHYNSMRKTKPFIKVDCASLTETLLESELFGHEKGSFTGATKDRIGRFRMADKGTVFLDEVSNIPFPVQAKLLRVLQDGELEAVGSDKTLRVDVRIIAATNTDLESRVQKDTFRKDLFYRLKVITINIPPLRERLDDISLLTAHFLKKYCKKNNRNIMGISRPALHKLMYYDWPGNVRELENLIERAVVLCKANTIETEDLQLPSEKRLFAADVNGKTFHDMIDIAERQIISDTLSKVDWDKEKAAELLKISRASLYNKIKKHRIQTVRDDI</sequence>
<evidence type="ECO:0000259" key="8">
    <source>
        <dbReference type="PROSITE" id="PS50110"/>
    </source>
</evidence>
<dbReference type="Pfam" id="PF25601">
    <property type="entry name" value="AAA_lid_14"/>
    <property type="match status" value="1"/>
</dbReference>
<dbReference type="PRINTS" id="PR01590">
    <property type="entry name" value="HTHFIS"/>
</dbReference>
<dbReference type="SUPFAM" id="SSF52540">
    <property type="entry name" value="P-loop containing nucleoside triphosphate hydrolases"/>
    <property type="match status" value="1"/>
</dbReference>
<dbReference type="SMART" id="SM00382">
    <property type="entry name" value="AAA"/>
    <property type="match status" value="1"/>
</dbReference>
<dbReference type="GO" id="GO:0000160">
    <property type="term" value="P:phosphorelay signal transduction system"/>
    <property type="evidence" value="ECO:0007669"/>
    <property type="project" value="InterPro"/>
</dbReference>
<evidence type="ECO:0000256" key="6">
    <source>
        <dbReference type="ARBA" id="ARBA00023163"/>
    </source>
</evidence>
<dbReference type="SUPFAM" id="SSF52172">
    <property type="entry name" value="CheY-like"/>
    <property type="match status" value="1"/>
</dbReference>
<dbReference type="FunFam" id="3.40.50.300:FF:000006">
    <property type="entry name" value="DNA-binding transcriptional regulator NtrC"/>
    <property type="match status" value="1"/>
</dbReference>
<accession>A0A0F9J365</accession>
<protein>
    <recommendedName>
        <fullName evidence="10">Sigma-54-dependent Fis family transcriptional regulator</fullName>
    </recommendedName>
</protein>
<dbReference type="CDD" id="cd00009">
    <property type="entry name" value="AAA"/>
    <property type="match status" value="1"/>
</dbReference>
<dbReference type="SUPFAM" id="SSF46689">
    <property type="entry name" value="Homeodomain-like"/>
    <property type="match status" value="1"/>
</dbReference>
<dbReference type="Pfam" id="PF00158">
    <property type="entry name" value="Sigma54_activat"/>
    <property type="match status" value="1"/>
</dbReference>
<keyword evidence="2" id="KW-0067">ATP-binding</keyword>
<dbReference type="InterPro" id="IPR025662">
    <property type="entry name" value="Sigma_54_int_dom_ATP-bd_1"/>
</dbReference>
<keyword evidence="1" id="KW-0547">Nucleotide-binding</keyword>
<dbReference type="GO" id="GO:0005524">
    <property type="term" value="F:ATP binding"/>
    <property type="evidence" value="ECO:0007669"/>
    <property type="project" value="UniProtKB-KW"/>
</dbReference>
<dbReference type="InterPro" id="IPR058031">
    <property type="entry name" value="AAA_lid_NorR"/>
</dbReference>
<dbReference type="Pfam" id="PF02954">
    <property type="entry name" value="HTH_8"/>
    <property type="match status" value="1"/>
</dbReference>
<dbReference type="CDD" id="cd00156">
    <property type="entry name" value="REC"/>
    <property type="match status" value="1"/>
</dbReference>
<dbReference type="PROSITE" id="PS50045">
    <property type="entry name" value="SIGMA54_INTERACT_4"/>
    <property type="match status" value="1"/>
</dbReference>
<dbReference type="InterPro" id="IPR011006">
    <property type="entry name" value="CheY-like_superfamily"/>
</dbReference>
<keyword evidence="5" id="KW-0010">Activator</keyword>
<evidence type="ECO:0000256" key="5">
    <source>
        <dbReference type="ARBA" id="ARBA00023159"/>
    </source>
</evidence>
<dbReference type="PROSITE" id="PS50110">
    <property type="entry name" value="RESPONSE_REGULATORY"/>
    <property type="match status" value="1"/>
</dbReference>
<comment type="caution">
    <text evidence="9">The sequence shown here is derived from an EMBL/GenBank/DDBJ whole genome shotgun (WGS) entry which is preliminary data.</text>
</comment>
<dbReference type="AlphaFoldDB" id="A0A0F9J365"/>
<evidence type="ECO:0000259" key="7">
    <source>
        <dbReference type="PROSITE" id="PS50045"/>
    </source>
</evidence>
<organism evidence="9">
    <name type="scientific">marine sediment metagenome</name>
    <dbReference type="NCBI Taxonomy" id="412755"/>
    <lineage>
        <taxon>unclassified sequences</taxon>
        <taxon>metagenomes</taxon>
        <taxon>ecological metagenomes</taxon>
    </lineage>
</organism>
<dbReference type="InterPro" id="IPR025944">
    <property type="entry name" value="Sigma_54_int_dom_CS"/>
</dbReference>
<evidence type="ECO:0000313" key="9">
    <source>
        <dbReference type="EMBL" id="KKM64139.1"/>
    </source>
</evidence>
<proteinExistence type="predicted"/>
<dbReference type="FunFam" id="1.10.8.60:FF:000014">
    <property type="entry name" value="DNA-binding transcriptional regulator NtrC"/>
    <property type="match status" value="1"/>
</dbReference>
<dbReference type="InterPro" id="IPR003593">
    <property type="entry name" value="AAA+_ATPase"/>
</dbReference>
<dbReference type="InterPro" id="IPR002078">
    <property type="entry name" value="Sigma_54_int"/>
</dbReference>
<dbReference type="InterPro" id="IPR001789">
    <property type="entry name" value="Sig_transdc_resp-reg_receiver"/>
</dbReference>
<dbReference type="Gene3D" id="3.40.50.300">
    <property type="entry name" value="P-loop containing nucleotide triphosphate hydrolases"/>
    <property type="match status" value="1"/>
</dbReference>
<dbReference type="PROSITE" id="PS00676">
    <property type="entry name" value="SIGMA54_INTERACT_2"/>
    <property type="match status" value="1"/>
</dbReference>
<keyword evidence="3" id="KW-0805">Transcription regulation</keyword>
<dbReference type="InterPro" id="IPR025943">
    <property type="entry name" value="Sigma_54_int_dom_ATP-bd_2"/>
</dbReference>
<feature type="domain" description="Response regulatory" evidence="8">
    <location>
        <begin position="6"/>
        <end position="120"/>
    </location>
</feature>
<dbReference type="PANTHER" id="PTHR32071">
    <property type="entry name" value="TRANSCRIPTIONAL REGULATORY PROTEIN"/>
    <property type="match status" value="1"/>
</dbReference>
<dbReference type="SMART" id="SM00448">
    <property type="entry name" value="REC"/>
    <property type="match status" value="1"/>
</dbReference>
<dbReference type="PROSITE" id="PS00688">
    <property type="entry name" value="SIGMA54_INTERACT_3"/>
    <property type="match status" value="1"/>
</dbReference>
<evidence type="ECO:0008006" key="10">
    <source>
        <dbReference type="Google" id="ProtNLM"/>
    </source>
</evidence>
<keyword evidence="6" id="KW-0804">Transcription</keyword>
<dbReference type="EMBL" id="LAZR01010960">
    <property type="protein sequence ID" value="KKM64139.1"/>
    <property type="molecule type" value="Genomic_DNA"/>
</dbReference>
<dbReference type="GO" id="GO:0043565">
    <property type="term" value="F:sequence-specific DNA binding"/>
    <property type="evidence" value="ECO:0007669"/>
    <property type="project" value="InterPro"/>
</dbReference>
<reference evidence="9" key="1">
    <citation type="journal article" date="2015" name="Nature">
        <title>Complex archaea that bridge the gap between prokaryotes and eukaryotes.</title>
        <authorList>
            <person name="Spang A."/>
            <person name="Saw J.H."/>
            <person name="Jorgensen S.L."/>
            <person name="Zaremba-Niedzwiedzka K."/>
            <person name="Martijn J."/>
            <person name="Lind A.E."/>
            <person name="van Eijk R."/>
            <person name="Schleper C."/>
            <person name="Guy L."/>
            <person name="Ettema T.J."/>
        </authorList>
    </citation>
    <scope>NUCLEOTIDE SEQUENCE</scope>
</reference>
<dbReference type="Pfam" id="PF00072">
    <property type="entry name" value="Response_reg"/>
    <property type="match status" value="1"/>
</dbReference>
<dbReference type="GO" id="GO:0006355">
    <property type="term" value="P:regulation of DNA-templated transcription"/>
    <property type="evidence" value="ECO:0007669"/>
    <property type="project" value="InterPro"/>
</dbReference>
<feature type="domain" description="Sigma-54 factor interaction" evidence="7">
    <location>
        <begin position="145"/>
        <end position="374"/>
    </location>
</feature>
<evidence type="ECO:0000256" key="2">
    <source>
        <dbReference type="ARBA" id="ARBA00022840"/>
    </source>
</evidence>
<name>A0A0F9J365_9ZZZZ</name>
<dbReference type="InterPro" id="IPR002197">
    <property type="entry name" value="HTH_Fis"/>
</dbReference>
<dbReference type="Gene3D" id="3.40.50.2300">
    <property type="match status" value="1"/>
</dbReference>
<dbReference type="PROSITE" id="PS00675">
    <property type="entry name" value="SIGMA54_INTERACT_1"/>
    <property type="match status" value="1"/>
</dbReference>